<proteinExistence type="predicted"/>
<dbReference type="Proteomes" id="UP000489600">
    <property type="component" value="Unassembled WGS sequence"/>
</dbReference>
<reference evidence="3" key="1">
    <citation type="submission" date="2019-07" db="EMBL/GenBank/DDBJ databases">
        <authorList>
            <person name="Dittberner H."/>
        </authorList>
    </citation>
    <scope>NUCLEOTIDE SEQUENCE [LARGE SCALE GENOMIC DNA]</scope>
</reference>
<evidence type="ECO:0000313" key="3">
    <source>
        <dbReference type="EMBL" id="VVA91335.1"/>
    </source>
</evidence>
<sequence>MDLSQEVDDYIKETIEHSLGIPISMEVLQKKLYTAEESQRRLREQYLSLVSRLKEKDQVIEGVRSESSINAQALKKFVEENQRLAGECEDLVNQCKKWERECFLYHQDREALMDFGNESDERAREAESRVRELEEEVRKMKRPVESYSTKEEDCLVDSVLASLFVSEDEATKLGRIFLEANVHDKSCQALLSEWDLLKPSSRKVVSLVSMVNKLEKVKECLVLNLDKAEQEVEFVCKQNRELDKENRKLLKQFSSSSSPLYSAERSSNSNKRKSHKTMSSPIEKRIDLSSPGSNDA</sequence>
<feature type="region of interest" description="Disordered" evidence="2">
    <location>
        <begin position="251"/>
        <end position="296"/>
    </location>
</feature>
<keyword evidence="4" id="KW-1185">Reference proteome</keyword>
<evidence type="ECO:0000313" key="4">
    <source>
        <dbReference type="Proteomes" id="UP000489600"/>
    </source>
</evidence>
<evidence type="ECO:0000256" key="2">
    <source>
        <dbReference type="SAM" id="MobiDB-lite"/>
    </source>
</evidence>
<accession>A0A565APJ0</accession>
<dbReference type="PANTHER" id="PTHR35689">
    <property type="entry name" value="EARLY ENDOSOME ANTIGEN"/>
    <property type="match status" value="1"/>
</dbReference>
<dbReference type="PANTHER" id="PTHR35689:SF1">
    <property type="entry name" value="EARLY ENDOSOME ANTIGEN"/>
    <property type="match status" value="1"/>
</dbReference>
<evidence type="ECO:0000256" key="1">
    <source>
        <dbReference type="SAM" id="Coils"/>
    </source>
</evidence>
<organism evidence="3 4">
    <name type="scientific">Arabis nemorensis</name>
    <dbReference type="NCBI Taxonomy" id="586526"/>
    <lineage>
        <taxon>Eukaryota</taxon>
        <taxon>Viridiplantae</taxon>
        <taxon>Streptophyta</taxon>
        <taxon>Embryophyta</taxon>
        <taxon>Tracheophyta</taxon>
        <taxon>Spermatophyta</taxon>
        <taxon>Magnoliopsida</taxon>
        <taxon>eudicotyledons</taxon>
        <taxon>Gunneridae</taxon>
        <taxon>Pentapetalae</taxon>
        <taxon>rosids</taxon>
        <taxon>malvids</taxon>
        <taxon>Brassicales</taxon>
        <taxon>Brassicaceae</taxon>
        <taxon>Arabideae</taxon>
        <taxon>Arabis</taxon>
    </lineage>
</organism>
<comment type="caution">
    <text evidence="3">The sequence shown here is derived from an EMBL/GenBank/DDBJ whole genome shotgun (WGS) entry which is preliminary data.</text>
</comment>
<gene>
    <name evidence="3" type="ORF">ANE_LOCUS1780</name>
</gene>
<dbReference type="EMBL" id="CABITT030000001">
    <property type="protein sequence ID" value="VVA91335.1"/>
    <property type="molecule type" value="Genomic_DNA"/>
</dbReference>
<protein>
    <submittedName>
        <fullName evidence="3">Uncharacterized protein</fullName>
    </submittedName>
</protein>
<feature type="coiled-coil region" evidence="1">
    <location>
        <begin position="211"/>
        <end position="245"/>
    </location>
</feature>
<feature type="coiled-coil region" evidence="1">
    <location>
        <begin position="74"/>
        <end position="143"/>
    </location>
</feature>
<dbReference type="AlphaFoldDB" id="A0A565APJ0"/>
<keyword evidence="1" id="KW-0175">Coiled coil</keyword>
<name>A0A565APJ0_9BRAS</name>
<dbReference type="OrthoDB" id="1913731at2759"/>